<keyword evidence="3" id="KW-0808">Transferase</keyword>
<reference evidence="4" key="2">
    <citation type="submission" date="2020-05" db="UniProtKB">
        <authorList>
            <consortium name="EnsemblMetazoa"/>
        </authorList>
    </citation>
    <scope>IDENTIFICATION</scope>
</reference>
<evidence type="ECO:0000256" key="2">
    <source>
        <dbReference type="SAM" id="SignalP"/>
    </source>
</evidence>
<gene>
    <name evidence="3" type="ORF">ZHAS_00017390</name>
</gene>
<dbReference type="AlphaFoldDB" id="A0A084WGD3"/>
<dbReference type="EMBL" id="KE525344">
    <property type="protein sequence ID" value="KFB49277.1"/>
    <property type="molecule type" value="Genomic_DNA"/>
</dbReference>
<name>A0A084WGD3_ANOSI</name>
<keyword evidence="5" id="KW-1185">Reference proteome</keyword>
<feature type="region of interest" description="Disordered" evidence="1">
    <location>
        <begin position="57"/>
        <end position="89"/>
    </location>
</feature>
<protein>
    <submittedName>
        <fullName evidence="3 4">Type 11 methyltransferase</fullName>
    </submittedName>
</protein>
<dbReference type="Proteomes" id="UP000030765">
    <property type="component" value="Unassembled WGS sequence"/>
</dbReference>
<reference evidence="3 5" key="1">
    <citation type="journal article" date="2014" name="BMC Genomics">
        <title>Genome sequence of Anopheles sinensis provides insight into genetics basis of mosquito competence for malaria parasites.</title>
        <authorList>
            <person name="Zhou D."/>
            <person name="Zhang D."/>
            <person name="Ding G."/>
            <person name="Shi L."/>
            <person name="Hou Q."/>
            <person name="Ye Y."/>
            <person name="Xu Y."/>
            <person name="Zhou H."/>
            <person name="Xiong C."/>
            <person name="Li S."/>
            <person name="Yu J."/>
            <person name="Hong S."/>
            <person name="Yu X."/>
            <person name="Zou P."/>
            <person name="Chen C."/>
            <person name="Chang X."/>
            <person name="Wang W."/>
            <person name="Lv Y."/>
            <person name="Sun Y."/>
            <person name="Ma L."/>
            <person name="Shen B."/>
            <person name="Zhu C."/>
        </authorList>
    </citation>
    <scope>NUCLEOTIDE SEQUENCE [LARGE SCALE GENOMIC DNA]</scope>
</reference>
<dbReference type="EnsemblMetazoa" id="ASIC017390-RA">
    <property type="protein sequence ID" value="ASIC017390-PA"/>
    <property type="gene ID" value="ASIC017390"/>
</dbReference>
<dbReference type="GO" id="GO:0008168">
    <property type="term" value="F:methyltransferase activity"/>
    <property type="evidence" value="ECO:0007669"/>
    <property type="project" value="UniProtKB-KW"/>
</dbReference>
<organism evidence="3">
    <name type="scientific">Anopheles sinensis</name>
    <name type="common">Mosquito</name>
    <dbReference type="NCBI Taxonomy" id="74873"/>
    <lineage>
        <taxon>Eukaryota</taxon>
        <taxon>Metazoa</taxon>
        <taxon>Ecdysozoa</taxon>
        <taxon>Arthropoda</taxon>
        <taxon>Hexapoda</taxon>
        <taxon>Insecta</taxon>
        <taxon>Pterygota</taxon>
        <taxon>Neoptera</taxon>
        <taxon>Endopterygota</taxon>
        <taxon>Diptera</taxon>
        <taxon>Nematocera</taxon>
        <taxon>Culicoidea</taxon>
        <taxon>Culicidae</taxon>
        <taxon>Anophelinae</taxon>
        <taxon>Anopheles</taxon>
    </lineage>
</organism>
<evidence type="ECO:0000256" key="1">
    <source>
        <dbReference type="SAM" id="MobiDB-lite"/>
    </source>
</evidence>
<feature type="signal peptide" evidence="2">
    <location>
        <begin position="1"/>
        <end position="16"/>
    </location>
</feature>
<evidence type="ECO:0000313" key="5">
    <source>
        <dbReference type="Proteomes" id="UP000030765"/>
    </source>
</evidence>
<dbReference type="GO" id="GO:0032259">
    <property type="term" value="P:methylation"/>
    <property type="evidence" value="ECO:0007669"/>
    <property type="project" value="UniProtKB-KW"/>
</dbReference>
<evidence type="ECO:0000313" key="3">
    <source>
        <dbReference type="EMBL" id="KFB49277.1"/>
    </source>
</evidence>
<dbReference type="EMBL" id="ATLV01023535">
    <property type="status" value="NOT_ANNOTATED_CDS"/>
    <property type="molecule type" value="Genomic_DNA"/>
</dbReference>
<sequence>MLILLTFAAVIGGPYALSTSDLVPLNAGRTGLTRGGAMAGTAREYLHLHSHLRCEEYDTPRRRQSPSPSHTTYTPITKSKGPPLSARSGQFSPNAGHMIECWRGWVFNFLFLPSRHSFRAALVSGSPLRSANDVDVVYVLFRGASFQLTAPPPAHFPTRRWSVSVRSSR</sequence>
<evidence type="ECO:0000313" key="4">
    <source>
        <dbReference type="EnsemblMetazoa" id="ASIC017390-PA"/>
    </source>
</evidence>
<dbReference type="VEuPathDB" id="VectorBase:ASIC017390"/>
<keyword evidence="3" id="KW-0489">Methyltransferase</keyword>
<proteinExistence type="predicted"/>
<feature type="compositionally biased region" description="Polar residues" evidence="1">
    <location>
        <begin position="65"/>
        <end position="77"/>
    </location>
</feature>
<feature type="chain" id="PRO_5010759997" evidence="2">
    <location>
        <begin position="17"/>
        <end position="169"/>
    </location>
</feature>
<keyword evidence="2" id="KW-0732">Signal</keyword>
<accession>A0A084WGD3</accession>